<dbReference type="STRING" id="49451.A0A1J6IW98"/>
<gene>
    <name evidence="1" type="ORF">A4A49_00253</name>
</gene>
<accession>A0A1J6IW98</accession>
<dbReference type="PANTHER" id="PTHR33702:SF16">
    <property type="match status" value="1"/>
</dbReference>
<evidence type="ECO:0000313" key="1">
    <source>
        <dbReference type="EMBL" id="OIT03067.1"/>
    </source>
</evidence>
<evidence type="ECO:0000313" key="2">
    <source>
        <dbReference type="Proteomes" id="UP000187609"/>
    </source>
</evidence>
<protein>
    <submittedName>
        <fullName evidence="1">Uncharacterized protein</fullName>
    </submittedName>
</protein>
<dbReference type="Proteomes" id="UP000187609">
    <property type="component" value="Unassembled WGS sequence"/>
</dbReference>
<dbReference type="PANTHER" id="PTHR33702">
    <property type="entry name" value="BNAA09G40010D PROTEIN"/>
    <property type="match status" value="1"/>
</dbReference>
<dbReference type="EMBL" id="MJEQ01037187">
    <property type="protein sequence ID" value="OIT03067.1"/>
    <property type="molecule type" value="Genomic_DNA"/>
</dbReference>
<organism evidence="1 2">
    <name type="scientific">Nicotiana attenuata</name>
    <name type="common">Coyote tobacco</name>
    <dbReference type="NCBI Taxonomy" id="49451"/>
    <lineage>
        <taxon>Eukaryota</taxon>
        <taxon>Viridiplantae</taxon>
        <taxon>Streptophyta</taxon>
        <taxon>Embryophyta</taxon>
        <taxon>Tracheophyta</taxon>
        <taxon>Spermatophyta</taxon>
        <taxon>Magnoliopsida</taxon>
        <taxon>eudicotyledons</taxon>
        <taxon>Gunneridae</taxon>
        <taxon>Pentapetalae</taxon>
        <taxon>asterids</taxon>
        <taxon>lamiids</taxon>
        <taxon>Solanales</taxon>
        <taxon>Solanaceae</taxon>
        <taxon>Nicotianoideae</taxon>
        <taxon>Nicotianeae</taxon>
        <taxon>Nicotiana</taxon>
    </lineage>
</organism>
<keyword evidence="2" id="KW-1185">Reference proteome</keyword>
<dbReference type="OMA" id="QWRRRRY"/>
<comment type="caution">
    <text evidence="1">The sequence shown here is derived from an EMBL/GenBank/DDBJ whole genome shotgun (WGS) entry which is preliminary data.</text>
</comment>
<name>A0A1J6IW98_NICAT</name>
<dbReference type="Gramene" id="OIT03067">
    <property type="protein sequence ID" value="OIT03067"/>
    <property type="gene ID" value="A4A49_00253"/>
</dbReference>
<sequence>MELIPKIFLRNLNKQWRRRKYHHLDGVGRNNMKVTRFGGKRAIWRIKAVPKLKLKMFSPLKLWKKLKNAYINMMLNLSGNVSYLSSGNVFDGKRIPKARQVQVGYTNTEFENRLMHIYKSLVPSMELYPNM</sequence>
<proteinExistence type="predicted"/>
<dbReference type="AlphaFoldDB" id="A0A1J6IW98"/>
<reference evidence="1" key="1">
    <citation type="submission" date="2016-11" db="EMBL/GenBank/DDBJ databases">
        <title>The genome of Nicotiana attenuata.</title>
        <authorList>
            <person name="Xu S."/>
            <person name="Brockmoeller T."/>
            <person name="Gaquerel E."/>
            <person name="Navarro A."/>
            <person name="Kuhl H."/>
            <person name="Gase K."/>
            <person name="Ling Z."/>
            <person name="Zhou W."/>
            <person name="Kreitzer C."/>
            <person name="Stanke M."/>
            <person name="Tang H."/>
            <person name="Lyons E."/>
            <person name="Pandey P."/>
            <person name="Pandey S.P."/>
            <person name="Timmermann B."/>
            <person name="Baldwin I.T."/>
        </authorList>
    </citation>
    <scope>NUCLEOTIDE SEQUENCE [LARGE SCALE GENOMIC DNA]</scope>
    <source>
        <strain evidence="1">UT</strain>
    </source>
</reference>